<dbReference type="PROSITE" id="PS00893">
    <property type="entry name" value="NUDIX_BOX"/>
    <property type="match status" value="1"/>
</dbReference>
<dbReference type="PRINTS" id="PR00502">
    <property type="entry name" value="NUDIXFAMILY"/>
</dbReference>
<reference evidence="5 6" key="1">
    <citation type="journal article" date="2013" name="Genome Announc.">
        <title>Draft Genome Sequence of an Alphaproteobacterium, Caenispirillum salinarum AK4(T), Isolated from a Solar Saltern.</title>
        <authorList>
            <person name="Khatri I."/>
            <person name="Singh A."/>
            <person name="Korpole S."/>
            <person name="Pinnaka A.K."/>
            <person name="Subramanian S."/>
        </authorList>
    </citation>
    <scope>NUCLEOTIDE SEQUENCE [LARGE SCALE GENOMIC DNA]</scope>
    <source>
        <strain evidence="5 6">AK4</strain>
    </source>
</reference>
<evidence type="ECO:0000259" key="4">
    <source>
        <dbReference type="PROSITE" id="PS51462"/>
    </source>
</evidence>
<dbReference type="AlphaFoldDB" id="K9H6D3"/>
<dbReference type="InterPro" id="IPR020476">
    <property type="entry name" value="Nudix_hydrolase"/>
</dbReference>
<proteinExistence type="inferred from homology"/>
<comment type="cofactor">
    <cofactor evidence="1">
        <name>Mg(2+)</name>
        <dbReference type="ChEBI" id="CHEBI:18420"/>
    </cofactor>
</comment>
<evidence type="ECO:0000256" key="3">
    <source>
        <dbReference type="RuleBase" id="RU003476"/>
    </source>
</evidence>
<keyword evidence="6" id="KW-1185">Reference proteome</keyword>
<feature type="domain" description="Nudix hydrolase" evidence="4">
    <location>
        <begin position="13"/>
        <end position="144"/>
    </location>
</feature>
<dbReference type="PANTHER" id="PTHR43736">
    <property type="entry name" value="ADP-RIBOSE PYROPHOSPHATASE"/>
    <property type="match status" value="1"/>
</dbReference>
<dbReference type="OrthoDB" id="9761969at2"/>
<dbReference type="STRING" id="1238182.C882_2911"/>
<evidence type="ECO:0000313" key="6">
    <source>
        <dbReference type="Proteomes" id="UP000009881"/>
    </source>
</evidence>
<comment type="caution">
    <text evidence="5">The sequence shown here is derived from an EMBL/GenBank/DDBJ whole genome shotgun (WGS) entry which is preliminary data.</text>
</comment>
<dbReference type="InterPro" id="IPR015797">
    <property type="entry name" value="NUDIX_hydrolase-like_dom_sf"/>
</dbReference>
<evidence type="ECO:0000313" key="5">
    <source>
        <dbReference type="EMBL" id="EKV26143.1"/>
    </source>
</evidence>
<comment type="similarity">
    <text evidence="3">Belongs to the Nudix hydrolase family.</text>
</comment>
<dbReference type="eggNOG" id="COG1051">
    <property type="taxonomic scope" value="Bacteria"/>
</dbReference>
<organism evidence="5 6">
    <name type="scientific">Caenispirillum salinarum AK4</name>
    <dbReference type="NCBI Taxonomy" id="1238182"/>
    <lineage>
        <taxon>Bacteria</taxon>
        <taxon>Pseudomonadati</taxon>
        <taxon>Pseudomonadota</taxon>
        <taxon>Alphaproteobacteria</taxon>
        <taxon>Rhodospirillales</taxon>
        <taxon>Novispirillaceae</taxon>
        <taxon>Caenispirillum</taxon>
    </lineage>
</organism>
<dbReference type="Proteomes" id="UP000009881">
    <property type="component" value="Unassembled WGS sequence"/>
</dbReference>
<keyword evidence="2 3" id="KW-0378">Hydrolase</keyword>
<dbReference type="SUPFAM" id="SSF55811">
    <property type="entry name" value="Nudix"/>
    <property type="match status" value="1"/>
</dbReference>
<dbReference type="Pfam" id="PF00293">
    <property type="entry name" value="NUDIX"/>
    <property type="match status" value="1"/>
</dbReference>
<gene>
    <name evidence="5" type="ORF">C882_2911</name>
</gene>
<dbReference type="PROSITE" id="PS51462">
    <property type="entry name" value="NUDIX"/>
    <property type="match status" value="1"/>
</dbReference>
<dbReference type="Gene3D" id="3.90.79.10">
    <property type="entry name" value="Nucleoside Triphosphate Pyrophosphohydrolase"/>
    <property type="match status" value="1"/>
</dbReference>
<accession>K9H6D3</accession>
<sequence>MAADLPPGHAASEPRVGVIAVVRDEAGRILLVRRRNPPAAGLWGYPGGKPRRGETLAEAAARELLEETGITARITGPLTAFDTMERDAATGALAHHFVLVAMLGVEPSGTVAAADDALDAGWFSLDALPRPLVARVAEVAALIP</sequence>
<dbReference type="PANTHER" id="PTHR43736:SF1">
    <property type="entry name" value="DIHYDRONEOPTERIN TRIPHOSPHATE DIPHOSPHATASE"/>
    <property type="match status" value="1"/>
</dbReference>
<name>K9H6D3_9PROT</name>
<dbReference type="EMBL" id="ANHY01000037">
    <property type="protein sequence ID" value="EKV26143.1"/>
    <property type="molecule type" value="Genomic_DNA"/>
</dbReference>
<dbReference type="GO" id="GO:0016787">
    <property type="term" value="F:hydrolase activity"/>
    <property type="evidence" value="ECO:0007669"/>
    <property type="project" value="UniProtKB-KW"/>
</dbReference>
<protein>
    <submittedName>
        <fullName evidence="5">ADP-ribose pyrophosphatase</fullName>
    </submittedName>
</protein>
<evidence type="ECO:0000256" key="1">
    <source>
        <dbReference type="ARBA" id="ARBA00001946"/>
    </source>
</evidence>
<dbReference type="InterPro" id="IPR000086">
    <property type="entry name" value="NUDIX_hydrolase_dom"/>
</dbReference>
<dbReference type="CDD" id="cd04673">
    <property type="entry name" value="NUDIX_ADPRase"/>
    <property type="match status" value="1"/>
</dbReference>
<dbReference type="InterPro" id="IPR020084">
    <property type="entry name" value="NUDIX_hydrolase_CS"/>
</dbReference>
<evidence type="ECO:0000256" key="2">
    <source>
        <dbReference type="ARBA" id="ARBA00022801"/>
    </source>
</evidence>